<reference evidence="2" key="1">
    <citation type="journal article" date="2020" name="G3 (Bethesda)">
        <title>High-Quality Assemblies for Three Invasive Social Wasps from the &lt;i&gt;Vespula&lt;/i&gt; Genus.</title>
        <authorList>
            <person name="Harrop T.W.R."/>
            <person name="Guhlin J."/>
            <person name="McLaughlin G.M."/>
            <person name="Permina E."/>
            <person name="Stockwell P."/>
            <person name="Gilligan J."/>
            <person name="Le Lec M.F."/>
            <person name="Gruber M.A.M."/>
            <person name="Quinn O."/>
            <person name="Lovegrove M."/>
            <person name="Duncan E.J."/>
            <person name="Remnant E.J."/>
            <person name="Van Eeckhoven J."/>
            <person name="Graham B."/>
            <person name="Knapp R.A."/>
            <person name="Langford K.W."/>
            <person name="Kronenberg Z."/>
            <person name="Press M.O."/>
            <person name="Eacker S.M."/>
            <person name="Wilson-Rankin E.E."/>
            <person name="Purcell J."/>
            <person name="Lester P.J."/>
            <person name="Dearden P.K."/>
        </authorList>
    </citation>
    <scope>NUCLEOTIDE SEQUENCE</scope>
    <source>
        <strain evidence="2">Marl-1</strain>
    </source>
</reference>
<feature type="compositionally biased region" description="Basic and acidic residues" evidence="1">
    <location>
        <begin position="7"/>
        <end position="41"/>
    </location>
</feature>
<evidence type="ECO:0000313" key="2">
    <source>
        <dbReference type="EMBL" id="KAF7405100.1"/>
    </source>
</evidence>
<organism evidence="2 3">
    <name type="scientific">Vespula vulgaris</name>
    <name type="common">Yellow jacket</name>
    <name type="synonym">Wasp</name>
    <dbReference type="NCBI Taxonomy" id="7454"/>
    <lineage>
        <taxon>Eukaryota</taxon>
        <taxon>Metazoa</taxon>
        <taxon>Ecdysozoa</taxon>
        <taxon>Arthropoda</taxon>
        <taxon>Hexapoda</taxon>
        <taxon>Insecta</taxon>
        <taxon>Pterygota</taxon>
        <taxon>Neoptera</taxon>
        <taxon>Endopterygota</taxon>
        <taxon>Hymenoptera</taxon>
        <taxon>Apocrita</taxon>
        <taxon>Aculeata</taxon>
        <taxon>Vespoidea</taxon>
        <taxon>Vespidae</taxon>
        <taxon>Vespinae</taxon>
        <taxon>Vespula</taxon>
    </lineage>
</organism>
<evidence type="ECO:0000256" key="1">
    <source>
        <dbReference type="SAM" id="MobiDB-lite"/>
    </source>
</evidence>
<proteinExistence type="predicted"/>
<protein>
    <submittedName>
        <fullName evidence="2">Uncharacterized protein</fullName>
    </submittedName>
</protein>
<sequence>MGQKFMHTKERHSWEIEAKQDGGLEEWRKEEEAKRTSGEKQRDALHVAKHVLHSVATASLRDQVDASLLVLGRAAKASRRCLNFMNK</sequence>
<dbReference type="EMBL" id="JACSEA010000003">
    <property type="protein sequence ID" value="KAF7405100.1"/>
    <property type="molecule type" value="Genomic_DNA"/>
</dbReference>
<feature type="region of interest" description="Disordered" evidence="1">
    <location>
        <begin position="1"/>
        <end position="41"/>
    </location>
</feature>
<keyword evidence="3" id="KW-1185">Reference proteome</keyword>
<comment type="caution">
    <text evidence="2">The sequence shown here is derived from an EMBL/GenBank/DDBJ whole genome shotgun (WGS) entry which is preliminary data.</text>
</comment>
<accession>A0A834KEH4</accession>
<dbReference type="Proteomes" id="UP000614350">
    <property type="component" value="Unassembled WGS sequence"/>
</dbReference>
<evidence type="ECO:0000313" key="3">
    <source>
        <dbReference type="Proteomes" id="UP000614350"/>
    </source>
</evidence>
<gene>
    <name evidence="2" type="ORF">HZH66_004006</name>
</gene>
<name>A0A834KEH4_VESVU</name>
<dbReference type="AlphaFoldDB" id="A0A834KEH4"/>